<sequence length="127" mass="13527">MDHAGTAASWSDWPAAKRSDAIRTDLENLGLPMPDPVEVPAFGGEAEIFGMLYVLEGSRLGGKVQSRLIANDAPSAFLLHSSPLPWKKFISLLEQKLASPVDCALAQRAANDAFGCFAAAARRFLGA</sequence>
<gene>
    <name evidence="1" type="ORF">NDO55_05420</name>
</gene>
<dbReference type="CDD" id="cd19166">
    <property type="entry name" value="HemeO-bac"/>
    <property type="match status" value="1"/>
</dbReference>
<dbReference type="InterPro" id="IPR016084">
    <property type="entry name" value="Haem_Oase-like_multi-hlx"/>
</dbReference>
<name>A0A9X2J1H1_9SPHN</name>
<proteinExistence type="predicted"/>
<evidence type="ECO:0000313" key="2">
    <source>
        <dbReference type="Proteomes" id="UP001155128"/>
    </source>
</evidence>
<dbReference type="SUPFAM" id="SSF48613">
    <property type="entry name" value="Heme oxygenase-like"/>
    <property type="match status" value="1"/>
</dbReference>
<evidence type="ECO:0000313" key="1">
    <source>
        <dbReference type="EMBL" id="MCM8557258.1"/>
    </source>
</evidence>
<dbReference type="Gene3D" id="1.20.910.10">
    <property type="entry name" value="Heme oxygenase-like"/>
    <property type="match status" value="1"/>
</dbReference>
<organism evidence="1 2">
    <name type="scientific">Sphingomicrobium sediminis</name>
    <dbReference type="NCBI Taxonomy" id="2950949"/>
    <lineage>
        <taxon>Bacteria</taxon>
        <taxon>Pseudomonadati</taxon>
        <taxon>Pseudomonadota</taxon>
        <taxon>Alphaproteobacteria</taxon>
        <taxon>Sphingomonadales</taxon>
        <taxon>Sphingomonadaceae</taxon>
        <taxon>Sphingomicrobium</taxon>
    </lineage>
</organism>
<dbReference type="EMBL" id="JAMSHT010000001">
    <property type="protein sequence ID" value="MCM8557258.1"/>
    <property type="molecule type" value="Genomic_DNA"/>
</dbReference>
<accession>A0A9X2J1H1</accession>
<protein>
    <submittedName>
        <fullName evidence="1">Biliverdin-producing heme oxygenase</fullName>
    </submittedName>
</protein>
<keyword evidence="2" id="KW-1185">Reference proteome</keyword>
<dbReference type="RefSeq" id="WP_252113177.1">
    <property type="nucleotide sequence ID" value="NZ_JAMSHT010000001.1"/>
</dbReference>
<dbReference type="AlphaFoldDB" id="A0A9X2J1H1"/>
<reference evidence="1" key="1">
    <citation type="submission" date="2022-06" db="EMBL/GenBank/DDBJ databases">
        <title>Sphingomicrobium sedimins sp. nov., a marine bacterium isolated from tidal flat.</title>
        <authorList>
            <person name="Kim C.-H."/>
            <person name="Yoo Y."/>
            <person name="Kim J.-J."/>
        </authorList>
    </citation>
    <scope>NUCLEOTIDE SEQUENCE</scope>
    <source>
        <strain evidence="1">GRR-S6-50</strain>
    </source>
</reference>
<comment type="caution">
    <text evidence="1">The sequence shown here is derived from an EMBL/GenBank/DDBJ whole genome shotgun (WGS) entry which is preliminary data.</text>
</comment>
<dbReference type="Proteomes" id="UP001155128">
    <property type="component" value="Unassembled WGS sequence"/>
</dbReference>